<dbReference type="EMBL" id="LQPK01000034">
    <property type="protein sequence ID" value="ORW28120.1"/>
    <property type="molecule type" value="Genomic_DNA"/>
</dbReference>
<dbReference type="InterPro" id="IPR007312">
    <property type="entry name" value="Phosphoesterase"/>
</dbReference>
<feature type="region of interest" description="Disordered" evidence="4">
    <location>
        <begin position="1"/>
        <end position="21"/>
    </location>
</feature>
<organism evidence="5 6">
    <name type="scientific">Mycobacterium paraense</name>
    <dbReference type="NCBI Taxonomy" id="767916"/>
    <lineage>
        <taxon>Bacteria</taxon>
        <taxon>Bacillati</taxon>
        <taxon>Actinomycetota</taxon>
        <taxon>Actinomycetes</taxon>
        <taxon>Mycobacteriales</taxon>
        <taxon>Mycobacteriaceae</taxon>
        <taxon>Mycobacterium</taxon>
        <taxon>Mycobacterium simiae complex</taxon>
    </lineage>
</organism>
<comment type="caution">
    <text evidence="5">The sequence shown here is derived from an EMBL/GenBank/DDBJ whole genome shotgun (WGS) entry which is preliminary data.</text>
</comment>
<evidence type="ECO:0000256" key="2">
    <source>
        <dbReference type="ARBA" id="ARBA00022801"/>
    </source>
</evidence>
<dbReference type="Pfam" id="PF04185">
    <property type="entry name" value="Phosphoesterase"/>
    <property type="match status" value="1"/>
</dbReference>
<evidence type="ECO:0000256" key="3">
    <source>
        <dbReference type="ARBA" id="ARBA00023026"/>
    </source>
</evidence>
<evidence type="ECO:0000256" key="1">
    <source>
        <dbReference type="ARBA" id="ARBA00022525"/>
    </source>
</evidence>
<evidence type="ECO:0000313" key="5">
    <source>
        <dbReference type="EMBL" id="ORW28120.1"/>
    </source>
</evidence>
<evidence type="ECO:0000256" key="4">
    <source>
        <dbReference type="SAM" id="MobiDB-lite"/>
    </source>
</evidence>
<accession>A0ABX3VGX2</accession>
<keyword evidence="6" id="KW-1185">Reference proteome</keyword>
<evidence type="ECO:0008006" key="7">
    <source>
        <dbReference type="Google" id="ProtNLM"/>
    </source>
</evidence>
<reference evidence="5 6" key="1">
    <citation type="journal article" date="2015" name="Emerg. Microbes Infect.">
        <title>Characterization of 17 strains belonging to the Mycobacterium simiae complex and description of Mycobacterium paraense sp. nov.</title>
        <authorList>
            <person name="Fusco da Costa A.R."/>
            <person name="Fedrizzi T."/>
            <person name="Lopes M.L."/>
            <person name="Pecorari M."/>
            <person name="Oliveira da Costa W.L."/>
            <person name="Giacobazzi E."/>
            <person name="da Costa Bahia J.R."/>
            <person name="De Sanctis V."/>
            <person name="Batista Lima K.V."/>
            <person name="Bertorelli R."/>
            <person name="Grottola A."/>
            <person name="Fabio A."/>
            <person name="Mariottini A."/>
            <person name="Ferretti P."/>
            <person name="Di Leva F."/>
            <person name="Fregni Serpini G."/>
            <person name="Tagliazucchi S."/>
            <person name="Rumpianesi F."/>
            <person name="Jousson O."/>
            <person name="Segata N."/>
            <person name="Tortoli E."/>
        </authorList>
    </citation>
    <scope>NUCLEOTIDE SEQUENCE [LARGE SCALE GENOMIC DNA]</scope>
    <source>
        <strain evidence="5 6">FI-07156</strain>
    </source>
</reference>
<keyword evidence="3" id="KW-0843">Virulence</keyword>
<keyword evidence="1" id="KW-0964">Secreted</keyword>
<name>A0ABX3VGX2_9MYCO</name>
<sequence length="686" mass="67430">LSGTGGGGGSGGSSTNGAGGPGGIGATAGWVGSGGAGGAGGTSGATVGPFAGGQGGPGGGAGFVGSGGAGGPGGFAAAGPGGNGGHGGNGGSLVGNGGPGAAGADVALASTFGGGQGGSGGSSILVGVGGNGGNGGNAGTGLLGGPGTVGGGGLLLGRNGIPGLPMSPNLLVNPGFEIADPSGSGYSGVTIPGWTVSGTPTIIAYGTPRGYPGPFSIPDLPGFLGFPGAAPPGGGSNFGGGGPVATSTMSQIVDLSAAAGKINTGTTPYTLSGMLGGYLGDPSAASLNVTFLNSSGAVLGTGTTTSVTSLDRLGITGFQGRDVSGTIPVGTTKAVVTATFADHNPVLGNYNNAFADNLSFTVGDPNLTQPTLTVPTSNVGHLDHVFLIYMENHGVSDILGSPNAPYINSLIGSYGYANNYYALGHPSDPNYFRILGGTDYGIDVNPPPNVIYGNNNLMAKMDASGVSWAGYAQSMPAPGTIVDSGDYAVDQLPFAMFNYVYANPNPNYLTTHLLPLGNLSTDLQNPSTAPKFTWIAANESNNMEGPVNFPGGALNFLGSQLTTHQYNIAAGDQFVQQQVSTIQSSNTWTDPTQHDAIIITFDEDYNNLSLGIGNQGNNVPMIVIPNAGAVNAATGAMQSGHFIATSHYDQYSLMATIEDALSPSPGALGPLTANDMYAQPMNEFWK</sequence>
<dbReference type="RefSeq" id="WP_085267113.1">
    <property type="nucleotide sequence ID" value="NZ_LQPK01000034.1"/>
</dbReference>
<keyword evidence="2" id="KW-0378">Hydrolase</keyword>
<dbReference type="Gene3D" id="3.40.720.10">
    <property type="entry name" value="Alkaline Phosphatase, subunit A"/>
    <property type="match status" value="1"/>
</dbReference>
<dbReference type="InterPro" id="IPR017850">
    <property type="entry name" value="Alkaline_phosphatase_core_sf"/>
</dbReference>
<gene>
    <name evidence="5" type="ORF">AWB91_02635</name>
</gene>
<dbReference type="PANTHER" id="PTHR31956">
    <property type="entry name" value="NON-SPECIFIC PHOSPHOLIPASE C4-RELATED"/>
    <property type="match status" value="1"/>
</dbReference>
<proteinExistence type="predicted"/>
<protein>
    <recommendedName>
        <fullName evidence="7">Phosphoesterase</fullName>
    </recommendedName>
</protein>
<dbReference type="Proteomes" id="UP000193801">
    <property type="component" value="Unassembled WGS sequence"/>
</dbReference>
<evidence type="ECO:0000313" key="6">
    <source>
        <dbReference type="Proteomes" id="UP000193801"/>
    </source>
</evidence>
<dbReference type="PANTHER" id="PTHR31956:SF1">
    <property type="entry name" value="NON-SPECIFIC PHOSPHOLIPASE C1"/>
    <property type="match status" value="1"/>
</dbReference>
<feature type="non-terminal residue" evidence="5">
    <location>
        <position position="1"/>
    </location>
</feature>